<evidence type="ECO:0000313" key="2">
    <source>
        <dbReference type="Proteomes" id="UP001597369"/>
    </source>
</evidence>
<keyword evidence="2" id="KW-1185">Reference proteome</keyword>
<comment type="caution">
    <text evidence="1">The sequence shown here is derived from an EMBL/GenBank/DDBJ whole genome shotgun (WGS) entry which is preliminary data.</text>
</comment>
<dbReference type="EMBL" id="JBHUHV010000018">
    <property type="protein sequence ID" value="MFD2066363.1"/>
    <property type="molecule type" value="Genomic_DNA"/>
</dbReference>
<name>A0ABW4WUE6_9BACT</name>
<organism evidence="1 2">
    <name type="scientific">Pontibacter silvestris</name>
    <dbReference type="NCBI Taxonomy" id="2305183"/>
    <lineage>
        <taxon>Bacteria</taxon>
        <taxon>Pseudomonadati</taxon>
        <taxon>Bacteroidota</taxon>
        <taxon>Cytophagia</taxon>
        <taxon>Cytophagales</taxon>
        <taxon>Hymenobacteraceae</taxon>
        <taxon>Pontibacter</taxon>
    </lineage>
</organism>
<accession>A0ABW4WUE6</accession>
<dbReference type="PANTHER" id="PTHR12526">
    <property type="entry name" value="GLYCOSYLTRANSFERASE"/>
    <property type="match status" value="1"/>
</dbReference>
<proteinExistence type="predicted"/>
<evidence type="ECO:0000313" key="1">
    <source>
        <dbReference type="EMBL" id="MFD2066363.1"/>
    </source>
</evidence>
<dbReference type="RefSeq" id="WP_229961176.1">
    <property type="nucleotide sequence ID" value="NZ_JAJJWI010000010.1"/>
</dbReference>
<dbReference type="Gene3D" id="3.40.50.2000">
    <property type="entry name" value="Glycogen Phosphorylase B"/>
    <property type="match status" value="1"/>
</dbReference>
<dbReference type="PANTHER" id="PTHR12526:SF630">
    <property type="entry name" value="GLYCOSYLTRANSFERASE"/>
    <property type="match status" value="1"/>
</dbReference>
<protein>
    <submittedName>
        <fullName evidence="1">Glycosyltransferase family 1 protein</fullName>
    </submittedName>
</protein>
<sequence>MFKETQEHFVQGNIGNIELKVGGGSLSSKEGKRKENQSFDSFLQSMPDVVCLSHLRWDFVYQRPQHLLTRFARYSRLFFMEEPIYGDVQEPYLDISTRGENIHIAVPYLPHGLQAEQVEQIQRNLLDEMFESQLLVKPILWYYTPMALSFTEHLQPLLTIYDCMDELSAFKFAPARLKELEQALYKKADLVFTGGQSLYEVKKQQHQAVHAFPSSIDKAHFAQAKEELPQPADQASIPAPRLGFFGVIDERMDLDLLSALADARPEWQIVIVGPVVKIDPASVPQRPNIHYLGGKSYQELPAYLSGWQVALLPFAINESTAFISPTKTPEYLAAGKPVVSTPIRDVVRPYGEEGLVHIASTAQEFVEAIEAAMLQQENNAWKEHVKTFMANMSWDQTWRDMVELLAQAAHQKSSSKKSL</sequence>
<dbReference type="SUPFAM" id="SSF53756">
    <property type="entry name" value="UDP-Glycosyltransferase/glycogen phosphorylase"/>
    <property type="match status" value="1"/>
</dbReference>
<dbReference type="Proteomes" id="UP001597369">
    <property type="component" value="Unassembled WGS sequence"/>
</dbReference>
<dbReference type="Pfam" id="PF13692">
    <property type="entry name" value="Glyco_trans_1_4"/>
    <property type="match status" value="1"/>
</dbReference>
<reference evidence="2" key="1">
    <citation type="journal article" date="2019" name="Int. J. Syst. Evol. Microbiol.">
        <title>The Global Catalogue of Microorganisms (GCM) 10K type strain sequencing project: providing services to taxonomists for standard genome sequencing and annotation.</title>
        <authorList>
            <consortium name="The Broad Institute Genomics Platform"/>
            <consortium name="The Broad Institute Genome Sequencing Center for Infectious Disease"/>
            <person name="Wu L."/>
            <person name="Ma J."/>
        </authorList>
    </citation>
    <scope>NUCLEOTIDE SEQUENCE [LARGE SCALE GENOMIC DNA]</scope>
    <source>
        <strain evidence="2">JCM 16545</strain>
    </source>
</reference>
<dbReference type="CDD" id="cd04950">
    <property type="entry name" value="GT4_TuaH-like"/>
    <property type="match status" value="1"/>
</dbReference>
<gene>
    <name evidence="1" type="ORF">ACFSKU_05660</name>
</gene>